<dbReference type="RefSeq" id="WP_249301520.1">
    <property type="nucleotide sequence ID" value="NZ_CP060634.1"/>
</dbReference>
<dbReference type="KEGG" id="qdo:H9Q78_10230"/>
<dbReference type="EMBL" id="CP060634">
    <property type="protein sequence ID" value="QNM04825.1"/>
    <property type="molecule type" value="Genomic_DNA"/>
</dbReference>
<dbReference type="Proteomes" id="UP000515823">
    <property type="component" value="Chromosome"/>
</dbReference>
<evidence type="ECO:0000313" key="1">
    <source>
        <dbReference type="EMBL" id="QNM04825.1"/>
    </source>
</evidence>
<keyword evidence="2" id="KW-1185">Reference proteome</keyword>
<dbReference type="Gene3D" id="3.90.190.10">
    <property type="entry name" value="Protein tyrosine phosphatase superfamily"/>
    <property type="match status" value="1"/>
</dbReference>
<dbReference type="GO" id="GO:0004721">
    <property type="term" value="F:phosphoprotein phosphatase activity"/>
    <property type="evidence" value="ECO:0007669"/>
    <property type="project" value="InterPro"/>
</dbReference>
<proteinExistence type="predicted"/>
<organism evidence="1 2">
    <name type="scientific">Qiania dongpingensis</name>
    <dbReference type="NCBI Taxonomy" id="2763669"/>
    <lineage>
        <taxon>Bacteria</taxon>
        <taxon>Bacillati</taxon>
        <taxon>Bacillota</taxon>
        <taxon>Clostridia</taxon>
        <taxon>Lachnospirales</taxon>
        <taxon>Lachnospiraceae</taxon>
        <taxon>Qiania</taxon>
    </lineage>
</organism>
<dbReference type="InterPro" id="IPR026893">
    <property type="entry name" value="Tyr/Ser_Pase_IphP-type"/>
</dbReference>
<reference evidence="1 2" key="1">
    <citation type="submission" date="2020-08" db="EMBL/GenBank/DDBJ databases">
        <authorList>
            <person name="Liu C."/>
            <person name="Sun Q."/>
        </authorList>
    </citation>
    <scope>NUCLEOTIDE SEQUENCE [LARGE SCALE GENOMIC DNA]</scope>
    <source>
        <strain evidence="1 2">NSJ-38</strain>
    </source>
</reference>
<protein>
    <submittedName>
        <fullName evidence="1">Tyrosine-protein phosphatase</fullName>
    </submittedName>
</protein>
<sequence>MIQKRIPFTGIRNARDLGGHRTKDGRLLREHRLIRSGALTRATKEDIRILTEEYGVHTIVDFRTLTEYESEPDPEIPGVRMIHDPILKKLEGGLTRQTDSMPEYERPVEMMMWLAERLGGKALDYMTSLYPVLVTDEHCVTHYKSFFELLLSNEEGAVLWHCTAGKDRAGTGAALVLCALGVDEDAIIENYLYTNDCLEEETTGLLEEARALGAGAELLEEIRILNSVDRRYLEKEFETMKTVYGSMEAFLEGPLGLTEEKLERLRELYLEGSL</sequence>
<gene>
    <name evidence="1" type="ORF">H9Q78_10230</name>
</gene>
<name>A0A7G9G1Z3_9FIRM</name>
<dbReference type="SUPFAM" id="SSF52799">
    <property type="entry name" value="(Phosphotyrosine protein) phosphatases II"/>
    <property type="match status" value="1"/>
</dbReference>
<dbReference type="Pfam" id="PF13350">
    <property type="entry name" value="Y_phosphatase3"/>
    <property type="match status" value="1"/>
</dbReference>
<evidence type="ECO:0000313" key="2">
    <source>
        <dbReference type="Proteomes" id="UP000515823"/>
    </source>
</evidence>
<dbReference type="InterPro" id="IPR029021">
    <property type="entry name" value="Prot-tyrosine_phosphatase-like"/>
</dbReference>
<dbReference type="AlphaFoldDB" id="A0A7G9G1Z3"/>
<accession>A0A7G9G1Z3</accession>